<organism evidence="2 3">
    <name type="scientific">Corynebacterium callunae DSM 20147</name>
    <dbReference type="NCBI Taxonomy" id="1121353"/>
    <lineage>
        <taxon>Bacteria</taxon>
        <taxon>Bacillati</taxon>
        <taxon>Actinomycetota</taxon>
        <taxon>Actinomycetes</taxon>
        <taxon>Mycobacteriales</taxon>
        <taxon>Corynebacteriaceae</taxon>
        <taxon>Corynebacterium</taxon>
    </lineage>
</organism>
<evidence type="ECO:0000313" key="2">
    <source>
        <dbReference type="EMBL" id="AGG67767.1"/>
    </source>
</evidence>
<dbReference type="CDD" id="cd21904">
    <property type="entry name" value="TtfA-like"/>
    <property type="match status" value="1"/>
</dbReference>
<dbReference type="KEGG" id="ccn:H924_11695"/>
<accession>M1UVZ5</accession>
<dbReference type="HOGENOM" id="CLU_025378_0_1_11"/>
<dbReference type="EMBL" id="CP004354">
    <property type="protein sequence ID" value="AGG67767.1"/>
    <property type="molecule type" value="Genomic_DNA"/>
</dbReference>
<dbReference type="InterPro" id="IPR049726">
    <property type="entry name" value="TtfA-like_core"/>
</dbReference>
<protein>
    <submittedName>
        <fullName evidence="2">Uncharacterized protein</fullName>
    </submittedName>
</protein>
<evidence type="ECO:0000313" key="3">
    <source>
        <dbReference type="Proteomes" id="UP000011760"/>
    </source>
</evidence>
<sequence length="469" mass="50943">METLVLVFAVLILMAGIALWRTDTAKRGGATRSAAVAEVDSAYEEDTFEDSPAAAEFVEAEPVASKPQAWDETAPQPIVRDEAAQAPQEQPARRAAEPDRAADFYEDDAEELDTAAEADLAAVPEVSAAQFEQAEEAPAPAPIPPAAEPLETVEPAATLDEEQRGVEKHSFLNSLPGSQRRERKHWAARHNFDFIKEDAFLTDEWSRGAASTGAVARDVVSGMAAGYETHLVDLAGVPVMAMRRGTNSELVIDARRGEPAADVAREESEDLVEIANVSEFRLLSNDAGVAQRFVDERVLAAFEAMPEAVTAVWLESEWVLAETIKGSTAEDWEEILHPLALLTDASFTLPPRSFDKVEADLKLLEPTRLKPTAPPKPEHTIEPAEADLSQPLVIRPEEPLQMPVRGHQESRGVVEPRSLGADAVESIADGSPQTPSDLYGTRVVRDLNGKSSIFEDSPESNEPPQPWQS</sequence>
<keyword evidence="3" id="KW-1185">Reference proteome</keyword>
<dbReference type="Proteomes" id="UP000011760">
    <property type="component" value="Chromosome"/>
</dbReference>
<reference evidence="2 3" key="1">
    <citation type="submission" date="2013-02" db="EMBL/GenBank/DDBJ databases">
        <title>The complete genome sequence of Corynebacterium callunae DSM 20147.</title>
        <authorList>
            <person name="Ruckert C."/>
            <person name="Albersmeier A."/>
            <person name="Kalinowski J."/>
        </authorList>
    </citation>
    <scope>NUCLEOTIDE SEQUENCE [LARGE SCALE GENOMIC DNA]</scope>
    <source>
        <strain evidence="2 3">DSM 20147</strain>
    </source>
</reference>
<feature type="region of interest" description="Disordered" evidence="1">
    <location>
        <begin position="424"/>
        <end position="469"/>
    </location>
</feature>
<gene>
    <name evidence="2" type="ORF">H924_11695</name>
</gene>
<dbReference type="eggNOG" id="ENOG502ZNE6">
    <property type="taxonomic scope" value="Bacteria"/>
</dbReference>
<feature type="region of interest" description="Disordered" evidence="1">
    <location>
        <begin position="161"/>
        <end position="180"/>
    </location>
</feature>
<dbReference type="PATRIC" id="fig|1121353.3.peg.2390"/>
<evidence type="ECO:0000256" key="1">
    <source>
        <dbReference type="SAM" id="MobiDB-lite"/>
    </source>
</evidence>
<dbReference type="OrthoDB" id="4427386at2"/>
<dbReference type="AlphaFoldDB" id="M1UVZ5"/>
<name>M1UVZ5_9CORY</name>
<proteinExistence type="predicted"/>
<dbReference type="RefSeq" id="WP_015652193.1">
    <property type="nucleotide sequence ID" value="NC_020506.1"/>
</dbReference>
<feature type="compositionally biased region" description="Basic and acidic residues" evidence="1">
    <location>
        <begin position="161"/>
        <end position="170"/>
    </location>
</feature>
<dbReference type="STRING" id="1121353.H924_11695"/>